<evidence type="ECO:0000313" key="2">
    <source>
        <dbReference type="Proteomes" id="UP000601435"/>
    </source>
</evidence>
<organism evidence="1 2">
    <name type="scientific">Symbiodinium necroappetens</name>
    <dbReference type="NCBI Taxonomy" id="1628268"/>
    <lineage>
        <taxon>Eukaryota</taxon>
        <taxon>Sar</taxon>
        <taxon>Alveolata</taxon>
        <taxon>Dinophyceae</taxon>
        <taxon>Suessiales</taxon>
        <taxon>Symbiodiniaceae</taxon>
        <taxon>Symbiodinium</taxon>
    </lineage>
</organism>
<gene>
    <name evidence="1" type="ORF">SNEC2469_LOCUS2709</name>
</gene>
<dbReference type="Proteomes" id="UP000601435">
    <property type="component" value="Unassembled WGS sequence"/>
</dbReference>
<keyword evidence="2" id="KW-1185">Reference proteome</keyword>
<accession>A0A812K2T8</accession>
<sequence>MNHRYLVMAHVPSSKVVQMQKKNLQSTKEYAHAQQLSLNDPMSWVPLDFENAFSQYVSKFGFGHGKVSLRVVEGTEGYKAVNPHYQAWLEDKRTTTLKDLNEVDRCFGWAKFVHKVDGKQTAASASSSAESRVEKVHRPEPGESVEWRPAIIRKARDGRNDDYQNRDYFRVHWIHGTPGNSDNNFLLHKSAVLLAPRAPKIDDNTHFRHLEVLKQ</sequence>
<dbReference type="EMBL" id="CAJNJA010007036">
    <property type="protein sequence ID" value="CAE7219294.1"/>
    <property type="molecule type" value="Genomic_DNA"/>
</dbReference>
<name>A0A812K2T8_9DINO</name>
<feature type="non-terminal residue" evidence="1">
    <location>
        <position position="215"/>
    </location>
</feature>
<comment type="caution">
    <text evidence="1">The sequence shown here is derived from an EMBL/GenBank/DDBJ whole genome shotgun (WGS) entry which is preliminary data.</text>
</comment>
<protein>
    <submittedName>
        <fullName evidence="1">Uncharacterized protein</fullName>
    </submittedName>
</protein>
<evidence type="ECO:0000313" key="1">
    <source>
        <dbReference type="EMBL" id="CAE7219294.1"/>
    </source>
</evidence>
<proteinExistence type="predicted"/>
<dbReference type="AlphaFoldDB" id="A0A812K2T8"/>
<reference evidence="1" key="1">
    <citation type="submission" date="2021-02" db="EMBL/GenBank/DDBJ databases">
        <authorList>
            <person name="Dougan E. K."/>
            <person name="Rhodes N."/>
            <person name="Thang M."/>
            <person name="Chan C."/>
        </authorList>
    </citation>
    <scope>NUCLEOTIDE SEQUENCE</scope>
</reference>
<dbReference type="OrthoDB" id="435504at2759"/>